<keyword evidence="2" id="KW-1185">Reference proteome</keyword>
<proteinExistence type="predicted"/>
<dbReference type="Proteomes" id="UP001219525">
    <property type="component" value="Unassembled WGS sequence"/>
</dbReference>
<accession>A0AAD6VAI5</accession>
<reference evidence="1" key="1">
    <citation type="submission" date="2023-03" db="EMBL/GenBank/DDBJ databases">
        <title>Massive genome expansion in bonnet fungi (Mycena s.s.) driven by repeated elements and novel gene families across ecological guilds.</title>
        <authorList>
            <consortium name="Lawrence Berkeley National Laboratory"/>
            <person name="Harder C.B."/>
            <person name="Miyauchi S."/>
            <person name="Viragh M."/>
            <person name="Kuo A."/>
            <person name="Thoen E."/>
            <person name="Andreopoulos B."/>
            <person name="Lu D."/>
            <person name="Skrede I."/>
            <person name="Drula E."/>
            <person name="Henrissat B."/>
            <person name="Morin E."/>
            <person name="Kohler A."/>
            <person name="Barry K."/>
            <person name="LaButti K."/>
            <person name="Morin E."/>
            <person name="Salamov A."/>
            <person name="Lipzen A."/>
            <person name="Mereny Z."/>
            <person name="Hegedus B."/>
            <person name="Baldrian P."/>
            <person name="Stursova M."/>
            <person name="Weitz H."/>
            <person name="Taylor A."/>
            <person name="Grigoriev I.V."/>
            <person name="Nagy L.G."/>
            <person name="Martin F."/>
            <person name="Kauserud H."/>
        </authorList>
    </citation>
    <scope>NUCLEOTIDE SEQUENCE</scope>
    <source>
        <strain evidence="1">9144</strain>
    </source>
</reference>
<comment type="caution">
    <text evidence="1">The sequence shown here is derived from an EMBL/GenBank/DDBJ whole genome shotgun (WGS) entry which is preliminary data.</text>
</comment>
<sequence>MSTAQKENFLRAFLARPRTSGETHPPPIPPELGDLPDQVYIDLALDYIQSYPFTRTFEIFTPNGSKRSDFNPTPDWQAKARAYLTACVNVDRSSLAAIADQKTSPYNAKLEQQHFVHMVVFKRRWELEAVTSELLALVQLFRSETRIASSVATPAVIHHSFLPMTTVGKSRDRTISENVQHRDLKCRMTGVSRKKKKYTAEEVQQFDNGETYYGTLEVAHGLPFGMGEASFPLVTALTGVQCKWKADCVENAILLQSGIHTLFGCWKLHLEWTPDGQVMIRARSFPDIKPDLSTEVNAKGQLCHRPGALIDQPLRRPHNDSIADIDPKFFILHKFIGDIVWMCGGAEPISDDEEEYEDEEMCVTEYNLNVLMDKLNAPEMNLVPREREGMFGVRTELVPKNEVWAN</sequence>
<feature type="non-terminal residue" evidence="1">
    <location>
        <position position="1"/>
    </location>
</feature>
<evidence type="ECO:0000313" key="1">
    <source>
        <dbReference type="EMBL" id="KAJ7207108.1"/>
    </source>
</evidence>
<name>A0AAD6VAI5_9AGAR</name>
<protein>
    <submittedName>
        <fullName evidence="1">Uncharacterized protein</fullName>
    </submittedName>
</protein>
<evidence type="ECO:0000313" key="2">
    <source>
        <dbReference type="Proteomes" id="UP001219525"/>
    </source>
</evidence>
<organism evidence="1 2">
    <name type="scientific">Mycena pura</name>
    <dbReference type="NCBI Taxonomy" id="153505"/>
    <lineage>
        <taxon>Eukaryota</taxon>
        <taxon>Fungi</taxon>
        <taxon>Dikarya</taxon>
        <taxon>Basidiomycota</taxon>
        <taxon>Agaricomycotina</taxon>
        <taxon>Agaricomycetes</taxon>
        <taxon>Agaricomycetidae</taxon>
        <taxon>Agaricales</taxon>
        <taxon>Marasmiineae</taxon>
        <taxon>Mycenaceae</taxon>
        <taxon>Mycena</taxon>
    </lineage>
</organism>
<dbReference type="AlphaFoldDB" id="A0AAD6VAI5"/>
<dbReference type="EMBL" id="JARJCW010000037">
    <property type="protein sequence ID" value="KAJ7207108.1"/>
    <property type="molecule type" value="Genomic_DNA"/>
</dbReference>
<gene>
    <name evidence="1" type="ORF">GGX14DRAFT_636239</name>
</gene>